<comment type="caution">
    <text evidence="1">The sequence shown here is derived from an EMBL/GenBank/DDBJ whole genome shotgun (WGS) entry which is preliminary data.</text>
</comment>
<evidence type="ECO:0000313" key="1">
    <source>
        <dbReference type="EMBL" id="KAK7327770.1"/>
    </source>
</evidence>
<name>A0AAN9Q7I5_CANGL</name>
<reference evidence="1 2" key="1">
    <citation type="submission" date="2024-01" db="EMBL/GenBank/DDBJ databases">
        <title>The genomes of 5 underutilized Papilionoideae crops provide insights into root nodulation and disease resistanc.</title>
        <authorList>
            <person name="Jiang F."/>
        </authorList>
    </citation>
    <scope>NUCLEOTIDE SEQUENCE [LARGE SCALE GENOMIC DNA]</scope>
    <source>
        <strain evidence="1">LVBAO_FW01</strain>
        <tissue evidence="1">Leaves</tissue>
    </source>
</reference>
<gene>
    <name evidence="1" type="ORF">VNO77_21861</name>
</gene>
<accession>A0AAN9Q7I5</accession>
<evidence type="ECO:0000313" key="2">
    <source>
        <dbReference type="Proteomes" id="UP001367508"/>
    </source>
</evidence>
<protein>
    <submittedName>
        <fullName evidence="1">Uncharacterized protein</fullName>
    </submittedName>
</protein>
<dbReference type="EMBL" id="JAYMYQ010000005">
    <property type="protein sequence ID" value="KAK7327770.1"/>
    <property type="molecule type" value="Genomic_DNA"/>
</dbReference>
<dbReference type="AlphaFoldDB" id="A0AAN9Q7I5"/>
<proteinExistence type="predicted"/>
<organism evidence="1 2">
    <name type="scientific">Canavalia gladiata</name>
    <name type="common">Sword bean</name>
    <name type="synonym">Dolichos gladiatus</name>
    <dbReference type="NCBI Taxonomy" id="3824"/>
    <lineage>
        <taxon>Eukaryota</taxon>
        <taxon>Viridiplantae</taxon>
        <taxon>Streptophyta</taxon>
        <taxon>Embryophyta</taxon>
        <taxon>Tracheophyta</taxon>
        <taxon>Spermatophyta</taxon>
        <taxon>Magnoliopsida</taxon>
        <taxon>eudicotyledons</taxon>
        <taxon>Gunneridae</taxon>
        <taxon>Pentapetalae</taxon>
        <taxon>rosids</taxon>
        <taxon>fabids</taxon>
        <taxon>Fabales</taxon>
        <taxon>Fabaceae</taxon>
        <taxon>Papilionoideae</taxon>
        <taxon>50 kb inversion clade</taxon>
        <taxon>NPAAA clade</taxon>
        <taxon>indigoferoid/millettioid clade</taxon>
        <taxon>Phaseoleae</taxon>
        <taxon>Canavalia</taxon>
    </lineage>
</organism>
<sequence length="99" mass="11503">MTLYITVACYAFPHKKGRLLRIGLNYIWAHTTESSFIVVAYRLYHFVKSLILPWCSCIMVPSVPMIHSSIQLTEITGFFFGRLYRNHGIVDILSKDFIM</sequence>
<keyword evidence="2" id="KW-1185">Reference proteome</keyword>
<dbReference type="Proteomes" id="UP001367508">
    <property type="component" value="Unassembled WGS sequence"/>
</dbReference>